<protein>
    <recommendedName>
        <fullName evidence="4">Secreted protein</fullName>
    </recommendedName>
</protein>
<reference evidence="2 3" key="1">
    <citation type="submission" date="2024-04" db="EMBL/GenBank/DDBJ databases">
        <authorList>
            <person name="Fracassetti M."/>
        </authorList>
    </citation>
    <scope>NUCLEOTIDE SEQUENCE [LARGE SCALE GENOMIC DNA]</scope>
</reference>
<dbReference type="EMBL" id="OZ034817">
    <property type="protein sequence ID" value="CAL1383074.1"/>
    <property type="molecule type" value="Genomic_DNA"/>
</dbReference>
<gene>
    <name evidence="2" type="ORF">LTRI10_LOCUS24364</name>
</gene>
<proteinExistence type="predicted"/>
<feature type="chain" id="PRO_5043651542" description="Secreted protein" evidence="1">
    <location>
        <begin position="27"/>
        <end position="94"/>
    </location>
</feature>
<evidence type="ECO:0000313" key="3">
    <source>
        <dbReference type="Proteomes" id="UP001497516"/>
    </source>
</evidence>
<keyword evidence="3" id="KW-1185">Reference proteome</keyword>
<evidence type="ECO:0000256" key="1">
    <source>
        <dbReference type="SAM" id="SignalP"/>
    </source>
</evidence>
<name>A0AAV2EB07_9ROSI</name>
<keyword evidence="1" id="KW-0732">Signal</keyword>
<dbReference type="Proteomes" id="UP001497516">
    <property type="component" value="Chromosome 4"/>
</dbReference>
<accession>A0AAV2EB07</accession>
<sequence length="94" mass="10751">MKQEFARHTVFCFSLFFCSMASGLNAHNATSNLRLLCGWYVSSGNGSGNHEGKEPRRRFRRLSSKKIKNSEDIPTGLSKYEVSFRAVIIEVMWM</sequence>
<feature type="signal peptide" evidence="1">
    <location>
        <begin position="1"/>
        <end position="26"/>
    </location>
</feature>
<evidence type="ECO:0008006" key="4">
    <source>
        <dbReference type="Google" id="ProtNLM"/>
    </source>
</evidence>
<dbReference type="AlphaFoldDB" id="A0AAV2EB07"/>
<evidence type="ECO:0000313" key="2">
    <source>
        <dbReference type="EMBL" id="CAL1383074.1"/>
    </source>
</evidence>
<organism evidence="2 3">
    <name type="scientific">Linum trigynum</name>
    <dbReference type="NCBI Taxonomy" id="586398"/>
    <lineage>
        <taxon>Eukaryota</taxon>
        <taxon>Viridiplantae</taxon>
        <taxon>Streptophyta</taxon>
        <taxon>Embryophyta</taxon>
        <taxon>Tracheophyta</taxon>
        <taxon>Spermatophyta</taxon>
        <taxon>Magnoliopsida</taxon>
        <taxon>eudicotyledons</taxon>
        <taxon>Gunneridae</taxon>
        <taxon>Pentapetalae</taxon>
        <taxon>rosids</taxon>
        <taxon>fabids</taxon>
        <taxon>Malpighiales</taxon>
        <taxon>Linaceae</taxon>
        <taxon>Linum</taxon>
    </lineage>
</organism>